<reference evidence="2 3" key="1">
    <citation type="journal article" date="2018" name="Nat. Genet.">
        <title>The Rosa genome provides new insights in the design of modern roses.</title>
        <authorList>
            <person name="Bendahmane M."/>
        </authorList>
    </citation>
    <scope>NUCLEOTIDE SEQUENCE [LARGE SCALE GENOMIC DNA]</scope>
    <source>
        <strain evidence="3">cv. Old Blush</strain>
    </source>
</reference>
<protein>
    <submittedName>
        <fullName evidence="2">Uncharacterized protein</fullName>
    </submittedName>
</protein>
<evidence type="ECO:0000313" key="2">
    <source>
        <dbReference type="EMBL" id="PRQ29042.1"/>
    </source>
</evidence>
<keyword evidence="1" id="KW-0732">Signal</keyword>
<comment type="caution">
    <text evidence="2">The sequence shown here is derived from an EMBL/GenBank/DDBJ whole genome shotgun (WGS) entry which is preliminary data.</text>
</comment>
<accession>A0A2P6Q4C9</accession>
<organism evidence="2 3">
    <name type="scientific">Rosa chinensis</name>
    <name type="common">China rose</name>
    <dbReference type="NCBI Taxonomy" id="74649"/>
    <lineage>
        <taxon>Eukaryota</taxon>
        <taxon>Viridiplantae</taxon>
        <taxon>Streptophyta</taxon>
        <taxon>Embryophyta</taxon>
        <taxon>Tracheophyta</taxon>
        <taxon>Spermatophyta</taxon>
        <taxon>Magnoliopsida</taxon>
        <taxon>eudicotyledons</taxon>
        <taxon>Gunneridae</taxon>
        <taxon>Pentapetalae</taxon>
        <taxon>rosids</taxon>
        <taxon>fabids</taxon>
        <taxon>Rosales</taxon>
        <taxon>Rosaceae</taxon>
        <taxon>Rosoideae</taxon>
        <taxon>Rosoideae incertae sedis</taxon>
        <taxon>Rosa</taxon>
    </lineage>
</organism>
<evidence type="ECO:0000313" key="3">
    <source>
        <dbReference type="Proteomes" id="UP000238479"/>
    </source>
</evidence>
<evidence type="ECO:0000256" key="1">
    <source>
        <dbReference type="SAM" id="SignalP"/>
    </source>
</evidence>
<sequence>MKLILYTLCCVSVVHSQSSYRLTKLELLMPWKTKEFGSGLTFVKRYLTSLSDCDAICFKT</sequence>
<dbReference type="Proteomes" id="UP000238479">
    <property type="component" value="Chromosome 5"/>
</dbReference>
<dbReference type="Gramene" id="PRQ29042">
    <property type="protein sequence ID" value="PRQ29042"/>
    <property type="gene ID" value="RchiOBHm_Chr5g0009551"/>
</dbReference>
<dbReference type="AlphaFoldDB" id="A0A2P6Q4C9"/>
<keyword evidence="3" id="KW-1185">Reference proteome</keyword>
<feature type="chain" id="PRO_5015165636" evidence="1">
    <location>
        <begin position="17"/>
        <end position="60"/>
    </location>
</feature>
<feature type="signal peptide" evidence="1">
    <location>
        <begin position="1"/>
        <end position="16"/>
    </location>
</feature>
<proteinExistence type="predicted"/>
<dbReference type="EMBL" id="PDCK01000043">
    <property type="protein sequence ID" value="PRQ29042.1"/>
    <property type="molecule type" value="Genomic_DNA"/>
</dbReference>
<gene>
    <name evidence="2" type="ORF">RchiOBHm_Chr5g0009551</name>
</gene>
<name>A0A2P6Q4C9_ROSCH</name>